<dbReference type="Gene3D" id="3.20.20.80">
    <property type="entry name" value="Glycosidases"/>
    <property type="match status" value="1"/>
</dbReference>
<keyword evidence="5" id="KW-1185">Reference proteome</keyword>
<evidence type="ECO:0000313" key="4">
    <source>
        <dbReference type="EMBL" id="KAF0890513.1"/>
    </source>
</evidence>
<proteinExistence type="inferred from homology"/>
<dbReference type="SUPFAM" id="SSF51445">
    <property type="entry name" value="(Trans)glycosidases"/>
    <property type="match status" value="1"/>
</dbReference>
<dbReference type="GO" id="GO:0005975">
    <property type="term" value="P:carbohydrate metabolic process"/>
    <property type="evidence" value="ECO:0007669"/>
    <property type="project" value="InterPro"/>
</dbReference>
<comment type="similarity">
    <text evidence="1">Belongs to the glycosyl hydrolase 1 family.</text>
</comment>
<evidence type="ECO:0008006" key="6">
    <source>
        <dbReference type="Google" id="ProtNLM"/>
    </source>
</evidence>
<dbReference type="InterPro" id="IPR001360">
    <property type="entry name" value="Glyco_hydro_1"/>
</dbReference>
<protein>
    <recommendedName>
        <fullName evidence="6">4-hydroxy-7-methoxy-3-oxo-3,4-dihydro-2H-1,4-benzoxazin-2-yl glucosidebeta-D-glucosidase</fullName>
    </recommendedName>
</protein>
<dbReference type="GO" id="GO:0008422">
    <property type="term" value="F:beta-glucosidase activity"/>
    <property type="evidence" value="ECO:0007669"/>
    <property type="project" value="UniProtKB-ARBA"/>
</dbReference>
<dbReference type="InterPro" id="IPR017853">
    <property type="entry name" value="GH"/>
</dbReference>
<dbReference type="EMBL" id="SPHZ02000011">
    <property type="protein sequence ID" value="KAF0890513.1"/>
    <property type="molecule type" value="Genomic_DNA"/>
</dbReference>
<dbReference type="AlphaFoldDB" id="A0A6G1BSV5"/>
<dbReference type="Pfam" id="PF00232">
    <property type="entry name" value="Glyco_hydro_1"/>
    <property type="match status" value="1"/>
</dbReference>
<name>A0A6G1BSV5_9ORYZ</name>
<comment type="caution">
    <text evidence="4">The sequence shown here is derived from an EMBL/GenBank/DDBJ whole genome shotgun (WGS) entry which is preliminary data.</text>
</comment>
<dbReference type="Proteomes" id="UP000479710">
    <property type="component" value="Unassembled WGS sequence"/>
</dbReference>
<keyword evidence="3" id="KW-0732">Signal</keyword>
<organism evidence="4 5">
    <name type="scientific">Oryza meyeriana var. granulata</name>
    <dbReference type="NCBI Taxonomy" id="110450"/>
    <lineage>
        <taxon>Eukaryota</taxon>
        <taxon>Viridiplantae</taxon>
        <taxon>Streptophyta</taxon>
        <taxon>Embryophyta</taxon>
        <taxon>Tracheophyta</taxon>
        <taxon>Spermatophyta</taxon>
        <taxon>Magnoliopsida</taxon>
        <taxon>Liliopsida</taxon>
        <taxon>Poales</taxon>
        <taxon>Poaceae</taxon>
        <taxon>BOP clade</taxon>
        <taxon>Oryzoideae</taxon>
        <taxon>Oryzeae</taxon>
        <taxon>Oryzinae</taxon>
        <taxon>Oryza</taxon>
        <taxon>Oryza meyeriana</taxon>
    </lineage>
</organism>
<sequence length="97" mass="10476">MAVAGAVVTSGGLLLLLAVACVAYNDAGELPPISRRSFPEGFIFRTSSSSYQYEGGVAEGGRGPSIWDTFAHQYPGMLTVNDKKEKAMRHYFELTTL</sequence>
<evidence type="ECO:0000256" key="1">
    <source>
        <dbReference type="ARBA" id="ARBA00010838"/>
    </source>
</evidence>
<feature type="signal peptide" evidence="3">
    <location>
        <begin position="1"/>
        <end position="27"/>
    </location>
</feature>
<feature type="chain" id="PRO_5026023480" description="4-hydroxy-7-methoxy-3-oxo-3,4-dihydro-2H-1,4-benzoxazin-2-yl glucosidebeta-D-glucosidase" evidence="3">
    <location>
        <begin position="28"/>
        <end position="97"/>
    </location>
</feature>
<dbReference type="GO" id="GO:0033907">
    <property type="term" value="F:beta-D-fucosidase activity"/>
    <property type="evidence" value="ECO:0007669"/>
    <property type="project" value="UniProtKB-ARBA"/>
</dbReference>
<evidence type="ECO:0000256" key="3">
    <source>
        <dbReference type="SAM" id="SignalP"/>
    </source>
</evidence>
<reference evidence="4 5" key="1">
    <citation type="submission" date="2019-11" db="EMBL/GenBank/DDBJ databases">
        <title>Whole genome sequence of Oryza granulata.</title>
        <authorList>
            <person name="Li W."/>
        </authorList>
    </citation>
    <scope>NUCLEOTIDE SEQUENCE [LARGE SCALE GENOMIC DNA]</scope>
    <source>
        <strain evidence="5">cv. Menghai</strain>
        <tissue evidence="4">Leaf</tissue>
    </source>
</reference>
<accession>A0A6G1BSV5</accession>
<evidence type="ECO:0000256" key="2">
    <source>
        <dbReference type="ARBA" id="ARBA00023180"/>
    </source>
</evidence>
<gene>
    <name evidence="4" type="ORF">E2562_002870</name>
</gene>
<dbReference type="OrthoDB" id="784637at2759"/>
<dbReference type="GO" id="GO:0004565">
    <property type="term" value="F:beta-galactosidase activity"/>
    <property type="evidence" value="ECO:0007669"/>
    <property type="project" value="UniProtKB-ARBA"/>
</dbReference>
<keyword evidence="2" id="KW-0325">Glycoprotein</keyword>
<evidence type="ECO:0000313" key="5">
    <source>
        <dbReference type="Proteomes" id="UP000479710"/>
    </source>
</evidence>